<dbReference type="SUPFAM" id="SSF56300">
    <property type="entry name" value="Metallo-dependent phosphatases"/>
    <property type="match status" value="1"/>
</dbReference>
<feature type="compositionally biased region" description="Low complexity" evidence="2">
    <location>
        <begin position="100"/>
        <end position="144"/>
    </location>
</feature>
<evidence type="ECO:0000259" key="3">
    <source>
        <dbReference type="Pfam" id="PF13476"/>
    </source>
</evidence>
<dbReference type="Proteomes" id="UP000815325">
    <property type="component" value="Unassembled WGS sequence"/>
</dbReference>
<sequence length="1351" mass="148785">MRFGMQLLHTTFRRNLGISALRQGSAGSVQSVAFYPMLPQLSLVQTLRPSLYGGTPRLSGCKTMCKARKKGAGEEGEGLSALQNDNKGGSSTQAKRRTSKAAAASLDLSSSSKSMSSRAGLSEDLSLLRPSSSSGRGPATTSPPAQEETAACSLHDDLPPEGSPLWNTRLWVTFSDLHVDERTLQTCLKVLRRVRNEAIERGAGILFLGDWWEIRGTLPVEPLDLVLDELSTWTEAGLPMLMLVGNHDQVDLGGEMHALKPLAKMSRDFHVFTRPTLFRNALWLPYRREEVKLRSAIEAAVHAKQENHPALPDELRCVFAHADVQTAKMNYRTQAKDGLPPALFRDFPVYTGHYHLPHSVPNSNITYIGSPYQVHRNEAGERKRLLVLDADQGWCIREEIPLDVGPRFYKYWGRNLSPQIPPMDTSLTSSALLAESNVGESTSADIDNPKPGDVVKWVLQSEEADDPEVQHMIEGLKAKGVHVEQAMAPAKQRGPRMVVSEEVHPHQVLEMYAASAGMSEAGLAEAHAALQRALEDTPQHNFPHVDLELLECEIEGYGPFKERQVYPLQDRGLRVITGDNLDDSGSSSNGAGKSSLVTAPLWALTGDMLTRTESGSGRATGTVDSMLNDDSRLARVVLRGNVNGMVFVVERAVSKGATSKKKGQTSKLSLILDGKDHTQQTIRLTQDKIDSLFNCSLARSSVFFGQNDITNLLEANDADFKELLRRVVAMDVWPKARAFTCSILIIFAWIQINACFQRTEVRQQLAKAAGQLDLLKEQQEARRKQEQAKREQLQTWEEQQLHRMTQLRSAIDSSQSEALSLVAQLDQKEAQVRLAHVQEGLLQWVGGLLPAGQQAKTDGAVQAAEYLMDPSTERTQEWLSSMSDLQPVCDKCGQQVEVAHFERRIHEMKAEVQAAQDQHKAALEQHHLACAALDGISKELLQVESVVEFCRHRHEEQAQLELQQQQEAMLAEKQAAKERELAERRALQAEQEAFEARQRQEQQALEAERAAFEARQRTQKESMALCRSLEQQQLGARSAIQQGHAALAAIKAVRNRLTGGNSLLERRHTSGADMLAAGPDQAGAPDARAPGGTIQGAVLVVELASASAMLAVEALGALLTEVEQKAAELQIVQMEGNPHKGQLEMLREQLVQSESVLEECASQLSSLEQRYAALDEANKALGGAGVQSYVLEGVLGHLQTLAAYYMQQLANNMVLELSATKAKASSKGDGEDSMEKIDKVVKYRTPSGENRIRSLFQLSGGERRRVALALCLAFADLVKQYGRLSCNVLVLDEVLQQLDQEGCIRVADLLRELPLSSVFVVGQAHSFVTEAFEKMDTVVKKDGYSTISITP</sequence>
<dbReference type="InterPro" id="IPR027417">
    <property type="entry name" value="P-loop_NTPase"/>
</dbReference>
<reference evidence="4" key="1">
    <citation type="submission" date="2017-08" db="EMBL/GenBank/DDBJ databases">
        <authorList>
            <person name="Polle J.E."/>
            <person name="Barry K."/>
            <person name="Cushman J."/>
            <person name="Schmutz J."/>
            <person name="Tran D."/>
            <person name="Hathwaick L.T."/>
            <person name="Yim W.C."/>
            <person name="Jenkins J."/>
            <person name="Mckie-Krisberg Z.M."/>
            <person name="Prochnik S."/>
            <person name="Lindquist E."/>
            <person name="Dockter R.B."/>
            <person name="Adam C."/>
            <person name="Molina H."/>
            <person name="Bunkerborg J."/>
            <person name="Jin E."/>
            <person name="Buchheim M."/>
            <person name="Magnuson J."/>
        </authorList>
    </citation>
    <scope>NUCLEOTIDE SEQUENCE</scope>
    <source>
        <strain evidence="4">CCAP 19/18</strain>
    </source>
</reference>
<protein>
    <recommendedName>
        <fullName evidence="3">Rad50/SbcC-type AAA domain-containing protein</fullName>
    </recommendedName>
</protein>
<keyword evidence="1" id="KW-0175">Coiled coil</keyword>
<gene>
    <name evidence="4" type="ORF">DUNSADRAFT_10970</name>
</gene>
<dbReference type="InterPro" id="IPR038729">
    <property type="entry name" value="Rad50/SbcC_AAA"/>
</dbReference>
<dbReference type="SUPFAM" id="SSF52540">
    <property type="entry name" value="P-loop containing nucleoside triphosphate hydrolases"/>
    <property type="match status" value="1"/>
</dbReference>
<comment type="caution">
    <text evidence="4">The sequence shown here is derived from an EMBL/GenBank/DDBJ whole genome shotgun (WGS) entry which is preliminary data.</text>
</comment>
<dbReference type="PANTHER" id="PTHR32114:SF2">
    <property type="entry name" value="ABC TRANSPORTER ABCH.3"/>
    <property type="match status" value="1"/>
</dbReference>
<feature type="coiled-coil region" evidence="1">
    <location>
        <begin position="758"/>
        <end position="795"/>
    </location>
</feature>
<organism evidence="4 5">
    <name type="scientific">Dunaliella salina</name>
    <name type="common">Green alga</name>
    <name type="synonym">Protococcus salinus</name>
    <dbReference type="NCBI Taxonomy" id="3046"/>
    <lineage>
        <taxon>Eukaryota</taxon>
        <taxon>Viridiplantae</taxon>
        <taxon>Chlorophyta</taxon>
        <taxon>core chlorophytes</taxon>
        <taxon>Chlorophyceae</taxon>
        <taxon>CS clade</taxon>
        <taxon>Chlamydomonadales</taxon>
        <taxon>Dunaliellaceae</taxon>
        <taxon>Dunaliella</taxon>
    </lineage>
</organism>
<feature type="coiled-coil region" evidence="1">
    <location>
        <begin position="898"/>
        <end position="925"/>
    </location>
</feature>
<keyword evidence="5" id="KW-1185">Reference proteome</keyword>
<dbReference type="Pfam" id="PF13476">
    <property type="entry name" value="AAA_23"/>
    <property type="match status" value="1"/>
</dbReference>
<dbReference type="InterPro" id="IPR029052">
    <property type="entry name" value="Metallo-depent_PP-like"/>
</dbReference>
<evidence type="ECO:0000313" key="4">
    <source>
        <dbReference type="EMBL" id="KAF5832983.1"/>
    </source>
</evidence>
<dbReference type="EMBL" id="MU069837">
    <property type="protein sequence ID" value="KAF5832983.1"/>
    <property type="molecule type" value="Genomic_DNA"/>
</dbReference>
<name>A0ABQ7GEE6_DUNSA</name>
<dbReference type="PANTHER" id="PTHR32114">
    <property type="entry name" value="ABC TRANSPORTER ABCH.3"/>
    <property type="match status" value="1"/>
</dbReference>
<feature type="domain" description="Rad50/SbcC-type AAA" evidence="3">
    <location>
        <begin position="553"/>
        <end position="795"/>
    </location>
</feature>
<evidence type="ECO:0000256" key="1">
    <source>
        <dbReference type="SAM" id="Coils"/>
    </source>
</evidence>
<accession>A0ABQ7GEE6</accession>
<feature type="coiled-coil region" evidence="1">
    <location>
        <begin position="955"/>
        <end position="1017"/>
    </location>
</feature>
<evidence type="ECO:0000256" key="2">
    <source>
        <dbReference type="SAM" id="MobiDB-lite"/>
    </source>
</evidence>
<dbReference type="CDD" id="cd00267">
    <property type="entry name" value="ABC_ATPase"/>
    <property type="match status" value="1"/>
</dbReference>
<dbReference type="Gene3D" id="3.60.21.10">
    <property type="match status" value="1"/>
</dbReference>
<feature type="compositionally biased region" description="Polar residues" evidence="2">
    <location>
        <begin position="81"/>
        <end position="91"/>
    </location>
</feature>
<dbReference type="Gene3D" id="3.40.50.300">
    <property type="entry name" value="P-loop containing nucleotide triphosphate hydrolases"/>
    <property type="match status" value="2"/>
</dbReference>
<feature type="coiled-coil region" evidence="1">
    <location>
        <begin position="1143"/>
        <end position="1177"/>
    </location>
</feature>
<feature type="region of interest" description="Disordered" evidence="2">
    <location>
        <begin position="72"/>
        <end position="158"/>
    </location>
</feature>
<evidence type="ECO:0000313" key="5">
    <source>
        <dbReference type="Proteomes" id="UP000815325"/>
    </source>
</evidence>
<proteinExistence type="predicted"/>